<evidence type="ECO:0000313" key="2">
    <source>
        <dbReference type="EMBL" id="SEO92713.1"/>
    </source>
</evidence>
<name>A0A1H8TQC2_9EURY</name>
<accession>A0A1H8TQC2</accession>
<organism evidence="2 3">
    <name type="scientific">Halorientalis persicus</name>
    <dbReference type="NCBI Taxonomy" id="1367881"/>
    <lineage>
        <taxon>Archaea</taxon>
        <taxon>Methanobacteriati</taxon>
        <taxon>Methanobacteriota</taxon>
        <taxon>Stenosarchaea group</taxon>
        <taxon>Halobacteria</taxon>
        <taxon>Halobacteriales</taxon>
        <taxon>Haloarculaceae</taxon>
        <taxon>Halorientalis</taxon>
    </lineage>
</organism>
<dbReference type="RefSeq" id="WP_211611396.1">
    <property type="nucleotide sequence ID" value="NZ_FOCX01000023.1"/>
</dbReference>
<dbReference type="OrthoDB" id="237187at2157"/>
<keyword evidence="2" id="KW-0328">Glycosyltransferase</keyword>
<evidence type="ECO:0000313" key="3">
    <source>
        <dbReference type="Proteomes" id="UP000198775"/>
    </source>
</evidence>
<keyword evidence="1" id="KW-0812">Transmembrane</keyword>
<feature type="transmembrane region" description="Helical" evidence="1">
    <location>
        <begin position="270"/>
        <end position="290"/>
    </location>
</feature>
<dbReference type="InterPro" id="IPR031897">
    <property type="entry name" value="AglS"/>
</dbReference>
<feature type="transmembrane region" description="Helical" evidence="1">
    <location>
        <begin position="28"/>
        <end position="49"/>
    </location>
</feature>
<reference evidence="3" key="1">
    <citation type="submission" date="2016-10" db="EMBL/GenBank/DDBJ databases">
        <authorList>
            <person name="Varghese N."/>
            <person name="Submissions S."/>
        </authorList>
    </citation>
    <scope>NUCLEOTIDE SEQUENCE [LARGE SCALE GENOMIC DNA]</scope>
    <source>
        <strain evidence="3">IBRC-M 10043</strain>
    </source>
</reference>
<dbReference type="GO" id="GO:0004169">
    <property type="term" value="F:dolichyl-phosphate-mannose-protein mannosyltransferase activity"/>
    <property type="evidence" value="ECO:0007669"/>
    <property type="project" value="InterPro"/>
</dbReference>
<keyword evidence="3" id="KW-1185">Reference proteome</keyword>
<keyword evidence="1" id="KW-0472">Membrane</keyword>
<dbReference type="EMBL" id="FOCX01000023">
    <property type="protein sequence ID" value="SEO92713.1"/>
    <property type="molecule type" value="Genomic_DNA"/>
</dbReference>
<keyword evidence="1" id="KW-1133">Transmembrane helix</keyword>
<keyword evidence="2" id="KW-0808">Transferase</keyword>
<dbReference type="Proteomes" id="UP000198775">
    <property type="component" value="Unassembled WGS sequence"/>
</dbReference>
<feature type="transmembrane region" description="Helical" evidence="1">
    <location>
        <begin position="136"/>
        <end position="156"/>
    </location>
</feature>
<sequence>MLDQAMQGVPATVPRTWTDLHDWIETHWFPLLLGGAIALLVTGTGYQFLDHPWYISDDSALFQHGGWYVTQGATPYVDFWDLKPPLIYAVTTPLALLSGGNMAVLHVLSVLVAAAAIVTGATLVGVINHRLTGNGVASVAAGWTVFVVTTLVTYPWAGIRPKYMALCFGALALLLAVEERFFASGAVAAVTAGFWHLGAPLALLVAAMGSVEGSRRGLGRALAGGALVTALVLAPFALTGTVGPLFVEVVLTPLYGAGEYSLAARLLEPIYEIGWGIAVFPLGIYGWFLASEANWHRYWWVAVGGIAYQLFFFVEMAGAIDAVMAVPFAALGVGAVVAETRTPSRRVLLLGLVVLLVASSVHWNEAATTPVRDELAAVQESLGTVEYGPLAERPPGVPSMETIYWEQRRPATCHYRMDKKQRAFVYATGGTLQEPTCGHWPFDEPPLPWLVDAVTPW</sequence>
<gene>
    <name evidence="2" type="ORF">SAMN05216388_102348</name>
</gene>
<proteinExistence type="predicted"/>
<dbReference type="AlphaFoldDB" id="A0A1H8TQC2"/>
<feature type="transmembrane region" description="Helical" evidence="1">
    <location>
        <begin position="188"/>
        <end position="209"/>
    </location>
</feature>
<feature type="transmembrane region" description="Helical" evidence="1">
    <location>
        <begin position="221"/>
        <end position="247"/>
    </location>
</feature>
<dbReference type="Pfam" id="PF15971">
    <property type="entry name" value="Mannosyl_trans4"/>
    <property type="match status" value="1"/>
</dbReference>
<feature type="transmembrane region" description="Helical" evidence="1">
    <location>
        <begin position="297"/>
        <end position="314"/>
    </location>
</feature>
<protein>
    <submittedName>
        <fullName evidence="2">DolP-mannose mannosyltransferase</fullName>
    </submittedName>
</protein>
<feature type="transmembrane region" description="Helical" evidence="1">
    <location>
        <begin position="103"/>
        <end position="124"/>
    </location>
</feature>
<evidence type="ECO:0000256" key="1">
    <source>
        <dbReference type="SAM" id="Phobius"/>
    </source>
</evidence>